<gene>
    <name evidence="3" type="primary">Aste57867_7541</name>
    <name evidence="2" type="ORF">As57867_007515</name>
    <name evidence="3" type="ORF">ASTE57867_7541</name>
</gene>
<evidence type="ECO:0000313" key="3">
    <source>
        <dbReference type="EMBL" id="VFT84450.1"/>
    </source>
</evidence>
<feature type="transmembrane region" description="Helical" evidence="1">
    <location>
        <begin position="192"/>
        <end position="220"/>
    </location>
</feature>
<dbReference type="OrthoDB" id="10043543at2759"/>
<keyword evidence="1" id="KW-0472">Membrane</keyword>
<dbReference type="AlphaFoldDB" id="A0A485KIJ0"/>
<dbReference type="EMBL" id="CAADRA010004116">
    <property type="protein sequence ID" value="VFT84450.1"/>
    <property type="molecule type" value="Genomic_DNA"/>
</dbReference>
<dbReference type="EMBL" id="VJMH01004104">
    <property type="protein sequence ID" value="KAF0703783.1"/>
    <property type="molecule type" value="Genomic_DNA"/>
</dbReference>
<evidence type="ECO:0000313" key="2">
    <source>
        <dbReference type="EMBL" id="KAF0703783.1"/>
    </source>
</evidence>
<feature type="transmembrane region" description="Helical" evidence="1">
    <location>
        <begin position="91"/>
        <end position="108"/>
    </location>
</feature>
<reference evidence="3 4" key="1">
    <citation type="submission" date="2019-03" db="EMBL/GenBank/DDBJ databases">
        <authorList>
            <person name="Gaulin E."/>
            <person name="Dumas B."/>
        </authorList>
    </citation>
    <scope>NUCLEOTIDE SEQUENCE [LARGE SCALE GENOMIC DNA]</scope>
    <source>
        <strain evidence="3">CBS 568.67</strain>
    </source>
</reference>
<evidence type="ECO:0000313" key="4">
    <source>
        <dbReference type="Proteomes" id="UP000332933"/>
    </source>
</evidence>
<dbReference type="Proteomes" id="UP000332933">
    <property type="component" value="Unassembled WGS sequence"/>
</dbReference>
<protein>
    <submittedName>
        <fullName evidence="3">Aste57867_7541 protein</fullName>
    </submittedName>
</protein>
<dbReference type="NCBIfam" id="NF041646">
    <property type="entry name" value="VC0807_fam"/>
    <property type="match status" value="1"/>
</dbReference>
<evidence type="ECO:0000256" key="1">
    <source>
        <dbReference type="SAM" id="Phobius"/>
    </source>
</evidence>
<reference evidence="2" key="2">
    <citation type="submission" date="2019-06" db="EMBL/GenBank/DDBJ databases">
        <title>Genomics analysis of Aphanomyces spp. identifies a new class of oomycete effector associated with host adaptation.</title>
        <authorList>
            <person name="Gaulin E."/>
        </authorList>
    </citation>
    <scope>NUCLEOTIDE SEQUENCE</scope>
    <source>
        <strain evidence="2">CBS 578.67</strain>
    </source>
</reference>
<keyword evidence="4" id="KW-1185">Reference proteome</keyword>
<sequence>MHTPSASPSSSIQTISSPVRLLKPSSWMNLSPPPTHKCLAQFLVVNVVLPVAIYYAAAQLTTDTIALALSAIPPALETLQQVVAYRLLDPISLAQVVSIVLAIAILTVTHEPKVLLLQHSITTFTFGLLMLVSLNWDENLVWRYYREFYGTTDDMRVAMMAQWRDPHTRVLSQRICVVWGIGLLLESTVRVALIALLSVPSMVILSPALAFLFAALLLAWTMHYTKMHNFPPPTSPLSATTSLGHQPSKLYQTM</sequence>
<feature type="transmembrane region" description="Helical" evidence="1">
    <location>
        <begin position="38"/>
        <end position="57"/>
    </location>
</feature>
<keyword evidence="1" id="KW-1133">Transmembrane helix</keyword>
<feature type="transmembrane region" description="Helical" evidence="1">
    <location>
        <begin position="115"/>
        <end position="136"/>
    </location>
</feature>
<name>A0A485KIJ0_9STRA</name>
<organism evidence="3 4">
    <name type="scientific">Aphanomyces stellatus</name>
    <dbReference type="NCBI Taxonomy" id="120398"/>
    <lineage>
        <taxon>Eukaryota</taxon>
        <taxon>Sar</taxon>
        <taxon>Stramenopiles</taxon>
        <taxon>Oomycota</taxon>
        <taxon>Saprolegniomycetes</taxon>
        <taxon>Saprolegniales</taxon>
        <taxon>Verrucalvaceae</taxon>
        <taxon>Aphanomyces</taxon>
    </lineage>
</organism>
<keyword evidence="1" id="KW-0812">Transmembrane</keyword>
<accession>A0A485KIJ0</accession>
<proteinExistence type="predicted"/>